<dbReference type="SUPFAM" id="SSF161111">
    <property type="entry name" value="Cation efflux protein transmembrane domain-like"/>
    <property type="match status" value="1"/>
</dbReference>
<evidence type="ECO:0000256" key="4">
    <source>
        <dbReference type="ARBA" id="ARBA00022989"/>
    </source>
</evidence>
<dbReference type="GO" id="GO:0005886">
    <property type="term" value="C:plasma membrane"/>
    <property type="evidence" value="ECO:0007669"/>
    <property type="project" value="TreeGrafter"/>
</dbReference>
<protein>
    <submittedName>
        <fullName evidence="8">Slc30a2 protein</fullName>
    </submittedName>
</protein>
<evidence type="ECO:0000313" key="8">
    <source>
        <dbReference type="EMBL" id="CAE7350229.1"/>
    </source>
</evidence>
<dbReference type="Gene3D" id="1.20.1510.10">
    <property type="entry name" value="Cation efflux protein transmembrane domain"/>
    <property type="match status" value="1"/>
</dbReference>
<accession>A0A812PGB0</accession>
<evidence type="ECO:0000256" key="2">
    <source>
        <dbReference type="ARBA" id="ARBA00022692"/>
    </source>
</evidence>
<dbReference type="PANTHER" id="PTHR11562">
    <property type="entry name" value="CATION EFFLUX PROTEIN/ ZINC TRANSPORTER"/>
    <property type="match status" value="1"/>
</dbReference>
<dbReference type="EMBL" id="CAJNDS010002145">
    <property type="protein sequence ID" value="CAE7350229.1"/>
    <property type="molecule type" value="Genomic_DNA"/>
</dbReference>
<dbReference type="NCBIfam" id="TIGR01297">
    <property type="entry name" value="CDF"/>
    <property type="match status" value="1"/>
</dbReference>
<comment type="caution">
    <text evidence="8">The sequence shown here is derived from an EMBL/GenBank/DDBJ whole genome shotgun (WGS) entry which is preliminary data.</text>
</comment>
<evidence type="ECO:0000256" key="6">
    <source>
        <dbReference type="SAM" id="Phobius"/>
    </source>
</evidence>
<dbReference type="AlphaFoldDB" id="A0A812PGB0"/>
<dbReference type="GO" id="GO:0005385">
    <property type="term" value="F:zinc ion transmembrane transporter activity"/>
    <property type="evidence" value="ECO:0007669"/>
    <property type="project" value="TreeGrafter"/>
</dbReference>
<dbReference type="OrthoDB" id="9944568at2759"/>
<proteinExistence type="predicted"/>
<keyword evidence="3" id="KW-0813">Transport</keyword>
<evidence type="ECO:0000256" key="3">
    <source>
        <dbReference type="ARBA" id="ARBA00022906"/>
    </source>
</evidence>
<feature type="domain" description="Cation efflux protein transmembrane" evidence="7">
    <location>
        <begin position="1"/>
        <end position="207"/>
    </location>
</feature>
<dbReference type="Proteomes" id="UP000604046">
    <property type="component" value="Unassembled WGS sequence"/>
</dbReference>
<keyword evidence="5 6" id="KW-0472">Membrane</keyword>
<gene>
    <name evidence="8" type="primary">Slc30a2</name>
    <name evidence="8" type="ORF">SNAT2548_LOCUS18426</name>
</gene>
<name>A0A812PGB0_9DINO</name>
<reference evidence="8" key="1">
    <citation type="submission" date="2021-02" db="EMBL/GenBank/DDBJ databases">
        <authorList>
            <person name="Dougan E. K."/>
            <person name="Rhodes N."/>
            <person name="Thang M."/>
            <person name="Chan C."/>
        </authorList>
    </citation>
    <scope>NUCLEOTIDE SEQUENCE</scope>
</reference>
<comment type="subcellular location">
    <subcellularLocation>
        <location evidence="1">Membrane</location>
        <topology evidence="1">Multi-pass membrane protein</topology>
    </subcellularLocation>
</comment>
<evidence type="ECO:0000256" key="5">
    <source>
        <dbReference type="ARBA" id="ARBA00023136"/>
    </source>
</evidence>
<dbReference type="Pfam" id="PF01545">
    <property type="entry name" value="Cation_efflux"/>
    <property type="match status" value="1"/>
</dbReference>
<dbReference type="InterPro" id="IPR027469">
    <property type="entry name" value="Cation_efflux_TMD_sf"/>
</dbReference>
<keyword evidence="3" id="KW-0862">Zinc</keyword>
<feature type="transmembrane region" description="Helical" evidence="6">
    <location>
        <begin position="57"/>
        <end position="76"/>
    </location>
</feature>
<keyword evidence="2 6" id="KW-0812">Transmembrane</keyword>
<evidence type="ECO:0000256" key="1">
    <source>
        <dbReference type="ARBA" id="ARBA00004141"/>
    </source>
</evidence>
<sequence length="268" mass="29095">MLIEIVGGVLANSLAVITDAAHMLSDVGGFIVSLVALQLSKMEATKEYTYGYKQAEVLGALLSVAIVWALTAVLLWEAIPRFFRPQPVNGQLMFIIAAIGFGVNLILMKVLGHGHSHDDDHGHSHEDESVAVQAALAHVIGDIVQSLGVCVAALCIWFEPFDIGSTPIPDGEVSNWIYADPLCTCMFGVIVLHTTRSTMVRTVETLMGKAPNSINQILVLSVLQLMRLTIKAIAIVKRAGIGHSTFQMEARHVFSRQVKALNTFLARR</sequence>
<organism evidence="8 9">
    <name type="scientific">Symbiodinium natans</name>
    <dbReference type="NCBI Taxonomy" id="878477"/>
    <lineage>
        <taxon>Eukaryota</taxon>
        <taxon>Sar</taxon>
        <taxon>Alveolata</taxon>
        <taxon>Dinophyceae</taxon>
        <taxon>Suessiales</taxon>
        <taxon>Symbiodiniaceae</taxon>
        <taxon>Symbiodinium</taxon>
    </lineage>
</organism>
<feature type="transmembrane region" description="Helical" evidence="6">
    <location>
        <begin position="88"/>
        <end position="107"/>
    </location>
</feature>
<dbReference type="InterPro" id="IPR050681">
    <property type="entry name" value="CDF/SLC30A"/>
</dbReference>
<keyword evidence="4 6" id="KW-1133">Transmembrane helix</keyword>
<dbReference type="InterPro" id="IPR058533">
    <property type="entry name" value="Cation_efflux_TM"/>
</dbReference>
<dbReference type="PANTHER" id="PTHR11562:SF17">
    <property type="entry name" value="RE54080P-RELATED"/>
    <property type="match status" value="1"/>
</dbReference>
<feature type="transmembrane region" description="Helical" evidence="6">
    <location>
        <begin position="20"/>
        <end position="37"/>
    </location>
</feature>
<evidence type="ECO:0000313" key="9">
    <source>
        <dbReference type="Proteomes" id="UP000604046"/>
    </source>
</evidence>
<keyword evidence="9" id="KW-1185">Reference proteome</keyword>
<keyword evidence="3" id="KW-0864">Zinc transport</keyword>
<evidence type="ECO:0000259" key="7">
    <source>
        <dbReference type="Pfam" id="PF01545"/>
    </source>
</evidence>
<keyword evidence="3" id="KW-0406">Ion transport</keyword>
<dbReference type="InterPro" id="IPR002524">
    <property type="entry name" value="Cation_efflux"/>
</dbReference>